<gene>
    <name evidence="4" type="ORF">LMG3415_01580</name>
</gene>
<dbReference type="CDD" id="cd00063">
    <property type="entry name" value="FN3"/>
    <property type="match status" value="1"/>
</dbReference>
<dbReference type="SUPFAM" id="SSF49265">
    <property type="entry name" value="Fibronectin type III"/>
    <property type="match status" value="1"/>
</dbReference>
<proteinExistence type="predicted"/>
<feature type="domain" description="Tip attachment protein J" evidence="2">
    <location>
        <begin position="374"/>
        <end position="530"/>
    </location>
</feature>
<comment type="caution">
    <text evidence="4">The sequence shown here is derived from an EMBL/GenBank/DDBJ whole genome shotgun (WGS) entry which is preliminary data.</text>
</comment>
<feature type="domain" description="Tip attachment protein J central straight fiber" evidence="1">
    <location>
        <begin position="917"/>
        <end position="1043"/>
    </location>
</feature>
<dbReference type="Pfam" id="PF13550">
    <property type="entry name" value="Phage-tail_3"/>
    <property type="match status" value="1"/>
</dbReference>
<dbReference type="Proteomes" id="UP000507140">
    <property type="component" value="Unassembled WGS sequence"/>
</dbReference>
<evidence type="ECO:0000259" key="1">
    <source>
        <dbReference type="Pfam" id="PF09327"/>
    </source>
</evidence>
<evidence type="ECO:0000313" key="4">
    <source>
        <dbReference type="EMBL" id="CAB3844242.1"/>
    </source>
</evidence>
<dbReference type="InterPro" id="IPR036116">
    <property type="entry name" value="FN3_sf"/>
</dbReference>
<evidence type="ECO:0008006" key="6">
    <source>
        <dbReference type="Google" id="ProtNLM"/>
    </source>
</evidence>
<evidence type="ECO:0000313" key="5">
    <source>
        <dbReference type="Proteomes" id="UP000507140"/>
    </source>
</evidence>
<dbReference type="Pfam" id="PF24801">
    <property type="entry name" value="FNIII-A_GpJ"/>
    <property type="match status" value="1"/>
</dbReference>
<protein>
    <recommendedName>
        <fullName evidence="6">Tip attachment protein J domain-containing protein</fullName>
    </recommendedName>
</protein>
<reference evidence="4 5" key="1">
    <citation type="submission" date="2020-04" db="EMBL/GenBank/DDBJ databases">
        <authorList>
            <person name="De Canck E."/>
        </authorList>
    </citation>
    <scope>NUCLEOTIDE SEQUENCE [LARGE SCALE GENOMIC DNA]</scope>
    <source>
        <strain evidence="4 5">LMG 3415</strain>
    </source>
</reference>
<evidence type="ECO:0000259" key="3">
    <source>
        <dbReference type="Pfam" id="PF24801"/>
    </source>
</evidence>
<keyword evidence="5" id="KW-1185">Reference proteome</keyword>
<sequence length="1062" mass="114985">MQRLLSPAEAGGFSFDGPMRNIARQGGITIVGRKGGKDGGGARSPVEAPDSLHSISYAKVLDLISEGPIVGPVAGLNSILRSIYLDGTPIENDDGSLNFQGVRVDFRNGTQSQDYIQGFPAAESTTGLGVELKYGVPWVQTITDRTLSAVRITLEVRGLVQVDTGNGDRDGTRVDYAIDLQTDGGPFQEVLVSAFDGKTTQTYARTHRIDLPQGAQTGWVVRVRRLSINSATDSLTNATWIQSITNVLDAKLRMPMSAVVGIQVDASQFSAIPTRAYRFRGRIIAVPSNYDPETRTYTGLWDGTFKQGWTNNPAWIWYDMVTSQRYGAGAFLEPARLAMAKWQLYPIAQYCDEMIPDGFGGMEPRFTCNVYIQQAADAYRVMSDLASVFRGIVYEMNGAVAASADMPSEPVYNFTNANVLDGKFGYTGSPRRTRYTVVQVSWNDNTNQGIAKMEAVEDRDAITRYGVRMHQLTAFGCTSRGQAVRVAKWALLTSQRETQGVTFGVGLEQAVVKPGSVIRIADKNRTGRRIGGRIRSATATTVTVDLAIGVRAGDRLILNMPNGLTQTRIVQGAVGTMITADQTIWTADSTEITADMIGIQGATLEITVTQPFADIPEPEAVWTLESEELSTQLFRVISVVRDDVMTAIISAVQHVPGKYSAVDYGTRLENPPITVIPPMVMSAPENVALSSYSTLDQTIATHNALITWDKVQDAVEYQVQWRRNNSDWIEAGRTGSASVEIRGISTGRYLARVRAINAANIPSAWGLSASTELQGSVLPPPQVTHLTAQGMVFGIRLNWGFPAGNYIIERTELWYSESQSRDSAIKLGEFAFPQNTHDMMGLSAGKRLYFWARLVDRTGIPGDFFPIGSPGVIGTSSNSADEILAYLTNQITETQLAKALLDKINDGGDAQVQIDAIVNALAAMYTIKTQLTVGGVPYWAGIGVGVENNQGVITSQILLAAARVAVLDESTGSVKAPFVVQGGQVFMNEAIIGRATIGSANLKDNLTSDALNPNGLPVFNLNMRSGLMSFNGTQADGSRTEITNTGMRYYYPNGVLGARFGG</sequence>
<dbReference type="InterPro" id="IPR055385">
    <property type="entry name" value="GpJ_HDII-ins2"/>
</dbReference>
<dbReference type="InterPro" id="IPR015406">
    <property type="entry name" value="GpJ_CSF"/>
</dbReference>
<feature type="domain" description="Tip attachment protein J HDII-ins2" evidence="3">
    <location>
        <begin position="123"/>
        <end position="250"/>
    </location>
</feature>
<organism evidence="4 5">
    <name type="scientific">Achromobacter mucicolens</name>
    <dbReference type="NCBI Taxonomy" id="1389922"/>
    <lineage>
        <taxon>Bacteria</taxon>
        <taxon>Pseudomonadati</taxon>
        <taxon>Pseudomonadota</taxon>
        <taxon>Betaproteobacteria</taxon>
        <taxon>Burkholderiales</taxon>
        <taxon>Alcaligenaceae</taxon>
        <taxon>Achromobacter</taxon>
    </lineage>
</organism>
<dbReference type="InterPro" id="IPR032876">
    <property type="entry name" value="J_dom"/>
</dbReference>
<dbReference type="PANTHER" id="PTHR36251">
    <property type="entry name" value="FELS-1 PROPHAGE HOST SPECIFICITY PROTEIN-RELATED"/>
    <property type="match status" value="1"/>
</dbReference>
<dbReference type="EMBL" id="CADIKR010000002">
    <property type="protein sequence ID" value="CAB3844242.1"/>
    <property type="molecule type" value="Genomic_DNA"/>
</dbReference>
<dbReference type="InterPro" id="IPR013783">
    <property type="entry name" value="Ig-like_fold"/>
</dbReference>
<dbReference type="PANTHER" id="PTHR36251:SF2">
    <property type="entry name" value="GIFSY-2 PROPHAGE HOST SPECIFICITY PROTEIN J, PHAGE LAMBDA"/>
    <property type="match status" value="1"/>
</dbReference>
<name>A0ABM8LAD7_9BURK</name>
<dbReference type="Pfam" id="PF09327">
    <property type="entry name" value="Phage_Tail_Tip"/>
    <property type="match status" value="1"/>
</dbReference>
<dbReference type="Gene3D" id="2.60.40.10">
    <property type="entry name" value="Immunoglobulins"/>
    <property type="match status" value="1"/>
</dbReference>
<dbReference type="InterPro" id="IPR003961">
    <property type="entry name" value="FN3_dom"/>
</dbReference>
<evidence type="ECO:0000259" key="2">
    <source>
        <dbReference type="Pfam" id="PF13550"/>
    </source>
</evidence>
<dbReference type="InterPro" id="IPR053171">
    <property type="entry name" value="Viral_Tip_Attach_Protein"/>
</dbReference>
<accession>A0ABM8LAD7</accession>